<keyword evidence="7" id="KW-1185">Reference proteome</keyword>
<accession>A0A8I2YRY6</accession>
<dbReference type="Pfam" id="PF00722">
    <property type="entry name" value="Glyco_hydro_16"/>
    <property type="match status" value="1"/>
</dbReference>
<keyword evidence="2 6" id="KW-0378">Hydrolase</keyword>
<evidence type="ECO:0000313" key="6">
    <source>
        <dbReference type="EMBL" id="KAG6377350.1"/>
    </source>
</evidence>
<dbReference type="PANTHER" id="PTHR10963:SF22">
    <property type="entry name" value="GLYCOSIDASE CRH2-RELATED"/>
    <property type="match status" value="1"/>
</dbReference>
<dbReference type="Proteomes" id="UP000683000">
    <property type="component" value="Unassembled WGS sequence"/>
</dbReference>
<dbReference type="GO" id="GO:0009277">
    <property type="term" value="C:fungal-type cell wall"/>
    <property type="evidence" value="ECO:0007669"/>
    <property type="project" value="TreeGrafter"/>
</dbReference>
<dbReference type="PROSITE" id="PS51762">
    <property type="entry name" value="GH16_2"/>
    <property type="match status" value="1"/>
</dbReference>
<dbReference type="InterPro" id="IPR000757">
    <property type="entry name" value="Beta-glucanase-like"/>
</dbReference>
<keyword evidence="1 4" id="KW-0732">Signal</keyword>
<protein>
    <submittedName>
        <fullName evidence="6">Glycoside hydrolase family 16 protein</fullName>
    </submittedName>
</protein>
<evidence type="ECO:0000256" key="2">
    <source>
        <dbReference type="ARBA" id="ARBA00022801"/>
    </source>
</evidence>
<dbReference type="PANTHER" id="PTHR10963">
    <property type="entry name" value="GLYCOSYL HYDROLASE-RELATED"/>
    <property type="match status" value="1"/>
</dbReference>
<proteinExistence type="predicted"/>
<dbReference type="EMBL" id="JAGFBS010000009">
    <property type="protein sequence ID" value="KAG6377350.1"/>
    <property type="molecule type" value="Genomic_DNA"/>
</dbReference>
<evidence type="ECO:0000256" key="1">
    <source>
        <dbReference type="ARBA" id="ARBA00022729"/>
    </source>
</evidence>
<dbReference type="AlphaFoldDB" id="A0A8I2YRY6"/>
<dbReference type="GO" id="GO:0016757">
    <property type="term" value="F:glycosyltransferase activity"/>
    <property type="evidence" value="ECO:0007669"/>
    <property type="project" value="TreeGrafter"/>
</dbReference>
<dbReference type="InterPro" id="IPR013320">
    <property type="entry name" value="ConA-like_dom_sf"/>
</dbReference>
<reference evidence="6" key="1">
    <citation type="submission" date="2021-03" db="EMBL/GenBank/DDBJ databases">
        <title>Evolutionary innovations through gain and loss of genes in the ectomycorrhizal Boletales.</title>
        <authorList>
            <person name="Wu G."/>
            <person name="Miyauchi S."/>
            <person name="Morin E."/>
            <person name="Yang Z.-L."/>
            <person name="Xu J."/>
            <person name="Martin F.M."/>
        </authorList>
    </citation>
    <scope>NUCLEOTIDE SEQUENCE</scope>
    <source>
        <strain evidence="6">BR01</strain>
    </source>
</reference>
<dbReference type="GO" id="GO:0031505">
    <property type="term" value="P:fungal-type cell wall organization"/>
    <property type="evidence" value="ECO:0007669"/>
    <property type="project" value="TreeGrafter"/>
</dbReference>
<evidence type="ECO:0000313" key="7">
    <source>
        <dbReference type="Proteomes" id="UP000683000"/>
    </source>
</evidence>
<dbReference type="OrthoDB" id="4781at2759"/>
<evidence type="ECO:0000256" key="3">
    <source>
        <dbReference type="ARBA" id="ARBA00023295"/>
    </source>
</evidence>
<name>A0A8I2YRY6_9AGAM</name>
<dbReference type="InterPro" id="IPR050546">
    <property type="entry name" value="Glycosyl_Hydrlase_16"/>
</dbReference>
<feature type="signal peptide" evidence="4">
    <location>
        <begin position="1"/>
        <end position="19"/>
    </location>
</feature>
<dbReference type="Gene3D" id="2.60.120.200">
    <property type="match status" value="1"/>
</dbReference>
<feature type="domain" description="GH16" evidence="5">
    <location>
        <begin position="83"/>
        <end position="305"/>
    </location>
</feature>
<dbReference type="GO" id="GO:0004553">
    <property type="term" value="F:hydrolase activity, hydrolyzing O-glycosyl compounds"/>
    <property type="evidence" value="ECO:0007669"/>
    <property type="project" value="InterPro"/>
</dbReference>
<gene>
    <name evidence="6" type="ORF">JVT61DRAFT_15144</name>
</gene>
<comment type="caution">
    <text evidence="6">The sequence shown here is derived from an EMBL/GenBank/DDBJ whole genome shotgun (WGS) entry which is preliminary data.</text>
</comment>
<evidence type="ECO:0000259" key="5">
    <source>
        <dbReference type="PROSITE" id="PS51762"/>
    </source>
</evidence>
<keyword evidence="3" id="KW-0326">Glycosidase</keyword>
<sequence>MLAVLVLPLLISVLPTVFATQGATWYVVAALPIWSIHDHLLSKHSNSTNHCSSDSPCCSPYGYCGVQDSTFCLGGCNPLSSSTLDSCKPNPVCQNANYSLSDTSRILSNVTYYNGNASEYDWVLEQGSILNTTSDGEAAIALILTEQGGGTLLSSTRYVHYGRITTRLKTGRWAGVVTAFITMSSIKDELDWEFPGNSTTEGQTNYFWEGVIPTISKGAIETGFTDTYAHWHDYTIDWQPDSLTFLVDGNVTRTILAADCVNSATGVTEFPNTPSRIQLSIWPAGIASEPEGTVKWGGGMIQWNDPDYVSAGHFYALFQSVSVECNDITTAGPGITSYVYGQNSTLDTPSIAFSNATTLINGSSPRSSVNVQHIVLGAGAFAIALLARLF</sequence>
<dbReference type="GO" id="GO:0005975">
    <property type="term" value="P:carbohydrate metabolic process"/>
    <property type="evidence" value="ECO:0007669"/>
    <property type="project" value="InterPro"/>
</dbReference>
<evidence type="ECO:0000256" key="4">
    <source>
        <dbReference type="SAM" id="SignalP"/>
    </source>
</evidence>
<feature type="chain" id="PRO_5034459279" evidence="4">
    <location>
        <begin position="20"/>
        <end position="390"/>
    </location>
</feature>
<organism evidence="6 7">
    <name type="scientific">Boletus reticuloceps</name>
    <dbReference type="NCBI Taxonomy" id="495285"/>
    <lineage>
        <taxon>Eukaryota</taxon>
        <taxon>Fungi</taxon>
        <taxon>Dikarya</taxon>
        <taxon>Basidiomycota</taxon>
        <taxon>Agaricomycotina</taxon>
        <taxon>Agaricomycetes</taxon>
        <taxon>Agaricomycetidae</taxon>
        <taxon>Boletales</taxon>
        <taxon>Boletineae</taxon>
        <taxon>Boletaceae</taxon>
        <taxon>Boletoideae</taxon>
        <taxon>Boletus</taxon>
    </lineage>
</organism>
<dbReference type="SUPFAM" id="SSF49899">
    <property type="entry name" value="Concanavalin A-like lectins/glucanases"/>
    <property type="match status" value="1"/>
</dbReference>